<evidence type="ECO:0000256" key="1">
    <source>
        <dbReference type="SAM" id="MobiDB-lite"/>
    </source>
</evidence>
<dbReference type="Proteomes" id="UP000035037">
    <property type="component" value="Unassembled WGS sequence"/>
</dbReference>
<protein>
    <submittedName>
        <fullName evidence="3">Uncharacterized protein</fullName>
    </submittedName>
</protein>
<name>A0A0G8AYS2_9SYNE</name>
<dbReference type="EMBL" id="JYFQ01000044">
    <property type="protein sequence ID" value="KKZ14158.1"/>
    <property type="molecule type" value="Genomic_DNA"/>
</dbReference>
<feature type="chain" id="PRO_5002570416" evidence="2">
    <location>
        <begin position="21"/>
        <end position="170"/>
    </location>
</feature>
<feature type="signal peptide" evidence="2">
    <location>
        <begin position="1"/>
        <end position="20"/>
    </location>
</feature>
<evidence type="ECO:0000313" key="4">
    <source>
        <dbReference type="Proteomes" id="UP000035037"/>
    </source>
</evidence>
<reference evidence="3 4" key="1">
    <citation type="submission" date="2015-02" db="EMBL/GenBank/DDBJ databases">
        <authorList>
            <person name="Slaby B."/>
            <person name="Hentschel U."/>
        </authorList>
    </citation>
    <scope>NUCLEOTIDE SEQUENCE [LARGE SCALE GENOMIC DNA]</scope>
    <source>
        <strain evidence="3">15L</strain>
    </source>
</reference>
<dbReference type="PATRIC" id="fig|1608419.3.peg.1737"/>
<organism evidence="3 4">
    <name type="scientific">Candidatus Synechococcus spongiarum 15L</name>
    <dbReference type="NCBI Taxonomy" id="1608419"/>
    <lineage>
        <taxon>Bacteria</taxon>
        <taxon>Bacillati</taxon>
        <taxon>Cyanobacteriota</taxon>
        <taxon>Cyanophyceae</taxon>
        <taxon>Synechococcales</taxon>
        <taxon>Synechococcaceae</taxon>
        <taxon>Synechococcus</taxon>
    </lineage>
</organism>
<sequence>MAQRKARRLLLLTGLLPLLAACQGEPPAAGIATRQEAPVAGSLARPDQPVDLSGLTGLPTPDALRQRHTTSRSDPFAALPAVAIAETETSPAEPPGCPLRLTGVTLRNGQPQAFVEGETGAGSLRPGDMGGVSTDVLADGLQVAAIDVPGRQLVLRWSRSQALVTCRLYP</sequence>
<evidence type="ECO:0000256" key="2">
    <source>
        <dbReference type="SAM" id="SignalP"/>
    </source>
</evidence>
<dbReference type="PROSITE" id="PS51257">
    <property type="entry name" value="PROKAR_LIPOPROTEIN"/>
    <property type="match status" value="1"/>
</dbReference>
<keyword evidence="2" id="KW-0732">Signal</keyword>
<comment type="caution">
    <text evidence="3">The sequence shown here is derived from an EMBL/GenBank/DDBJ whole genome shotgun (WGS) entry which is preliminary data.</text>
</comment>
<proteinExistence type="predicted"/>
<feature type="region of interest" description="Disordered" evidence="1">
    <location>
        <begin position="39"/>
        <end position="72"/>
    </location>
</feature>
<gene>
    <name evidence="3" type="ORF">TQ37_01990</name>
</gene>
<reference evidence="3 4" key="2">
    <citation type="submission" date="2015-05" db="EMBL/GenBank/DDBJ databases">
        <title>Lifestyle Evolution in Cyanobacterial Symbionts of Sponges.</title>
        <authorList>
            <person name="Burgsdorf I."/>
            <person name="Slaby B.M."/>
            <person name="Handley K.M."/>
            <person name="Haber M."/>
            <person name="Blom J."/>
            <person name="Marshall C.W."/>
            <person name="Gilbert J.A."/>
            <person name="Hentschel U."/>
            <person name="Steindler L."/>
        </authorList>
    </citation>
    <scope>NUCLEOTIDE SEQUENCE [LARGE SCALE GENOMIC DNA]</scope>
    <source>
        <strain evidence="3">15L</strain>
    </source>
</reference>
<accession>A0A0G8AYS2</accession>
<evidence type="ECO:0000313" key="3">
    <source>
        <dbReference type="EMBL" id="KKZ14158.1"/>
    </source>
</evidence>
<dbReference type="AlphaFoldDB" id="A0A0G8AYS2"/>